<dbReference type="PANTHER" id="PTHR18919:SF107">
    <property type="entry name" value="ACETYL-COA ACETYLTRANSFERASE, CYTOSOLIC"/>
    <property type="match status" value="1"/>
</dbReference>
<dbReference type="Pfam" id="PF00108">
    <property type="entry name" value="Thiolase_N"/>
    <property type="match status" value="1"/>
</dbReference>
<evidence type="ECO:0000256" key="1">
    <source>
        <dbReference type="ARBA" id="ARBA00010982"/>
    </source>
</evidence>
<feature type="active site" description="Proton acceptor" evidence="5">
    <location>
        <position position="349"/>
    </location>
</feature>
<dbReference type="InterPro" id="IPR002155">
    <property type="entry name" value="Thiolase"/>
</dbReference>
<name>A0A1I5T9F3_9PSED</name>
<dbReference type="NCBIfam" id="NF004206">
    <property type="entry name" value="PRK05656.1"/>
    <property type="match status" value="1"/>
</dbReference>
<evidence type="ECO:0000259" key="7">
    <source>
        <dbReference type="Pfam" id="PF00108"/>
    </source>
</evidence>
<dbReference type="InterPro" id="IPR016039">
    <property type="entry name" value="Thiolase-like"/>
</dbReference>
<dbReference type="GO" id="GO:0033812">
    <property type="term" value="F:3-oxoadipyl-CoA thiolase activity"/>
    <property type="evidence" value="ECO:0007669"/>
    <property type="project" value="UniProtKB-EC"/>
</dbReference>
<comment type="similarity">
    <text evidence="1 6">Belongs to the thiolase-like superfamily. Thiolase family.</text>
</comment>
<gene>
    <name evidence="9" type="ORF">SAMN05216190_11935</name>
</gene>
<dbReference type="EMBL" id="FOWX01000019">
    <property type="protein sequence ID" value="SFP79684.1"/>
    <property type="molecule type" value="Genomic_DNA"/>
</dbReference>
<dbReference type="STRING" id="289003.SAMN05216190_11935"/>
<dbReference type="Proteomes" id="UP000198784">
    <property type="component" value="Unassembled WGS sequence"/>
</dbReference>
<dbReference type="PANTHER" id="PTHR18919">
    <property type="entry name" value="ACETYL-COA C-ACYLTRANSFERASE"/>
    <property type="match status" value="1"/>
</dbReference>
<dbReference type="InterPro" id="IPR020610">
    <property type="entry name" value="Thiolase_AS"/>
</dbReference>
<dbReference type="Pfam" id="PF02803">
    <property type="entry name" value="Thiolase_C"/>
    <property type="match status" value="1"/>
</dbReference>
<dbReference type="PROSITE" id="PS00098">
    <property type="entry name" value="THIOLASE_1"/>
    <property type="match status" value="1"/>
</dbReference>
<feature type="active site" description="Acyl-thioester intermediate" evidence="5">
    <location>
        <position position="88"/>
    </location>
</feature>
<dbReference type="PIRSF" id="PIRSF000429">
    <property type="entry name" value="Ac-CoA_Ac_transf"/>
    <property type="match status" value="1"/>
</dbReference>
<reference evidence="10" key="1">
    <citation type="submission" date="2016-10" db="EMBL/GenBank/DDBJ databases">
        <authorList>
            <person name="Varghese N."/>
            <person name="Submissions S."/>
        </authorList>
    </citation>
    <scope>NUCLEOTIDE SEQUENCE [LARGE SCALE GENOMIC DNA]</scope>
    <source>
        <strain evidence="10">DSM 17834</strain>
    </source>
</reference>
<dbReference type="GO" id="GO:0044281">
    <property type="term" value="P:small molecule metabolic process"/>
    <property type="evidence" value="ECO:0007669"/>
    <property type="project" value="UniProtKB-ARBA"/>
</dbReference>
<dbReference type="PROSITE" id="PS00737">
    <property type="entry name" value="THIOLASE_2"/>
    <property type="match status" value="1"/>
</dbReference>
<dbReference type="AlphaFoldDB" id="A0A1I5T9F3"/>
<evidence type="ECO:0000259" key="8">
    <source>
        <dbReference type="Pfam" id="PF02803"/>
    </source>
</evidence>
<evidence type="ECO:0000256" key="3">
    <source>
        <dbReference type="ARBA" id="ARBA00023315"/>
    </source>
</evidence>
<dbReference type="OrthoDB" id="9764638at2"/>
<organism evidence="9 10">
    <name type="scientific">Pseudomonas borbori</name>
    <dbReference type="NCBI Taxonomy" id="289003"/>
    <lineage>
        <taxon>Bacteria</taxon>
        <taxon>Pseudomonadati</taxon>
        <taxon>Pseudomonadota</taxon>
        <taxon>Gammaproteobacteria</taxon>
        <taxon>Pseudomonadales</taxon>
        <taxon>Pseudomonadaceae</taxon>
        <taxon>Pseudomonas</taxon>
    </lineage>
</organism>
<feature type="domain" description="Thiolase C-terminal" evidence="8">
    <location>
        <begin position="271"/>
        <end position="392"/>
    </location>
</feature>
<dbReference type="InterPro" id="IPR020615">
    <property type="entry name" value="Thiolase_acyl_enz_int_AS"/>
</dbReference>
<dbReference type="CDD" id="cd00751">
    <property type="entry name" value="thiolase"/>
    <property type="match status" value="1"/>
</dbReference>
<keyword evidence="3 6" id="KW-0012">Acyltransferase</keyword>
<feature type="active site" description="Proton acceptor" evidence="5">
    <location>
        <position position="379"/>
    </location>
</feature>
<dbReference type="InterPro" id="IPR020613">
    <property type="entry name" value="Thiolase_CS"/>
</dbReference>
<comment type="catalytic activity">
    <reaction evidence="4">
        <text>succinyl-CoA + acetyl-CoA = 3-oxoadipyl-CoA + CoA</text>
        <dbReference type="Rhea" id="RHEA:19481"/>
        <dbReference type="ChEBI" id="CHEBI:57287"/>
        <dbReference type="ChEBI" id="CHEBI:57288"/>
        <dbReference type="ChEBI" id="CHEBI:57292"/>
        <dbReference type="ChEBI" id="CHEBI:57348"/>
        <dbReference type="EC" id="2.3.1.174"/>
    </reaction>
</comment>
<dbReference type="NCBIfam" id="TIGR01930">
    <property type="entry name" value="AcCoA-C-Actrans"/>
    <property type="match status" value="1"/>
</dbReference>
<dbReference type="InterPro" id="IPR020617">
    <property type="entry name" value="Thiolase_C"/>
</dbReference>
<protein>
    <submittedName>
        <fullName evidence="9">Acetyl-CoA acetyltransferase</fullName>
    </submittedName>
</protein>
<accession>A0A1I5T9F3</accession>
<dbReference type="Gene3D" id="3.40.47.10">
    <property type="match status" value="2"/>
</dbReference>
<dbReference type="FunFam" id="3.40.47.10:FF:000010">
    <property type="entry name" value="Acetyl-CoA acetyltransferase (Thiolase)"/>
    <property type="match status" value="1"/>
</dbReference>
<keyword evidence="2 6" id="KW-0808">Transferase</keyword>
<evidence type="ECO:0000313" key="10">
    <source>
        <dbReference type="Proteomes" id="UP000198784"/>
    </source>
</evidence>
<evidence type="ECO:0000256" key="2">
    <source>
        <dbReference type="ARBA" id="ARBA00022679"/>
    </source>
</evidence>
<dbReference type="InterPro" id="IPR020616">
    <property type="entry name" value="Thiolase_N"/>
</dbReference>
<evidence type="ECO:0000313" key="9">
    <source>
        <dbReference type="EMBL" id="SFP79684.1"/>
    </source>
</evidence>
<feature type="domain" description="Thiolase N-terminal" evidence="7">
    <location>
        <begin position="4"/>
        <end position="262"/>
    </location>
</feature>
<evidence type="ECO:0000256" key="5">
    <source>
        <dbReference type="PIRSR" id="PIRSR000429-1"/>
    </source>
</evidence>
<keyword evidence="10" id="KW-1185">Reference proteome</keyword>
<evidence type="ECO:0000256" key="6">
    <source>
        <dbReference type="RuleBase" id="RU003557"/>
    </source>
</evidence>
<dbReference type="PROSITE" id="PS00099">
    <property type="entry name" value="THIOLASE_3"/>
    <property type="match status" value="1"/>
</dbReference>
<dbReference type="RefSeq" id="WP_090502314.1">
    <property type="nucleotide sequence ID" value="NZ_FOWX01000019.1"/>
</dbReference>
<dbReference type="SUPFAM" id="SSF53901">
    <property type="entry name" value="Thiolase-like"/>
    <property type="match status" value="2"/>
</dbReference>
<sequence>MQEVVIVAATRTAVGSFQGSLANIAAPELGAAVIRRLLEQTGLNGAEVDEVILGQVLTAGSGQNPARQAAIRAGLPHAVPALTLNKVCGSGLKALHLGAQAIRCGDAEVVIAGGMENMSLAPYVMPGARTGLRMGHAKLIDTMIQDGLWDAFNDYHMGITAENLVDKYAISREEQDAFAAASQQKACAAIEAGRFKDEITPILIPQRKGEPLAFATDEQPRAGTSTEALGKLKPAFKKDGSVTAGNASSLNDGAAAVLLMSAAKAEALGLPVLARIAGYANAGVDPAIMGIGPVSATRRCLAKAGWSLEQLDLIEANEAFAAQALAVGKELQWDASKVNVNGGAIAIGHPIGGSGCRILVTLLHEMIKRDAHKGLATLCIGGGQGVALAIERG</sequence>
<evidence type="ECO:0000256" key="4">
    <source>
        <dbReference type="ARBA" id="ARBA00048527"/>
    </source>
</evidence>
<proteinExistence type="inferred from homology"/>